<sequence>MPRPTSPQSESDSERVSSKKQKKRVESPVDDPMDEDGVEKEAVEDDDDEYEIERIMDSSTTIFKDGETAYFVKWKGYPENENSWVRESDAPNADELISKFLDEKRAREKAASGKKATTKPRKSAEPPKQDPKKRGRVSTKSKAQSDEEEPERSPVHPIAKKQRKAPAPAKKKGKDLEEDLDEGEFASMDKYMHLDSWDTLVDKIDTIERDEDGHLILYGTLTTKEHFRLPSTTANVRFPQKIIKFYEGNLRWKSSDETA</sequence>
<organism evidence="1 2">
    <name type="scientific">Thelephora ganbajun</name>
    <name type="common">Ganba fungus</name>
    <dbReference type="NCBI Taxonomy" id="370292"/>
    <lineage>
        <taxon>Eukaryota</taxon>
        <taxon>Fungi</taxon>
        <taxon>Dikarya</taxon>
        <taxon>Basidiomycota</taxon>
        <taxon>Agaricomycotina</taxon>
        <taxon>Agaricomycetes</taxon>
        <taxon>Thelephorales</taxon>
        <taxon>Thelephoraceae</taxon>
        <taxon>Thelephora</taxon>
    </lineage>
</organism>
<reference evidence="1" key="2">
    <citation type="journal article" date="2020" name="Nat. Commun.">
        <title>Large-scale genome sequencing of mycorrhizal fungi provides insights into the early evolution of symbiotic traits.</title>
        <authorList>
            <person name="Miyauchi S."/>
            <person name="Kiss E."/>
            <person name="Kuo A."/>
            <person name="Drula E."/>
            <person name="Kohler A."/>
            <person name="Sanchez-Garcia M."/>
            <person name="Morin E."/>
            <person name="Andreopoulos B."/>
            <person name="Barry K.W."/>
            <person name="Bonito G."/>
            <person name="Buee M."/>
            <person name="Carver A."/>
            <person name="Chen C."/>
            <person name="Cichocki N."/>
            <person name="Clum A."/>
            <person name="Culley D."/>
            <person name="Crous P.W."/>
            <person name="Fauchery L."/>
            <person name="Girlanda M."/>
            <person name="Hayes R.D."/>
            <person name="Keri Z."/>
            <person name="LaButti K."/>
            <person name="Lipzen A."/>
            <person name="Lombard V."/>
            <person name="Magnuson J."/>
            <person name="Maillard F."/>
            <person name="Murat C."/>
            <person name="Nolan M."/>
            <person name="Ohm R.A."/>
            <person name="Pangilinan J."/>
            <person name="Pereira M.F."/>
            <person name="Perotto S."/>
            <person name="Peter M."/>
            <person name="Pfister S."/>
            <person name="Riley R."/>
            <person name="Sitrit Y."/>
            <person name="Stielow J.B."/>
            <person name="Szollosi G."/>
            <person name="Zifcakova L."/>
            <person name="Stursova M."/>
            <person name="Spatafora J.W."/>
            <person name="Tedersoo L."/>
            <person name="Vaario L.M."/>
            <person name="Yamada A."/>
            <person name="Yan M."/>
            <person name="Wang P."/>
            <person name="Xu J."/>
            <person name="Bruns T."/>
            <person name="Baldrian P."/>
            <person name="Vilgalys R."/>
            <person name="Dunand C."/>
            <person name="Henrissat B."/>
            <person name="Grigoriev I.V."/>
            <person name="Hibbett D."/>
            <person name="Nagy L.G."/>
            <person name="Martin F.M."/>
        </authorList>
    </citation>
    <scope>NUCLEOTIDE SEQUENCE</scope>
    <source>
        <strain evidence="1">P2</strain>
    </source>
</reference>
<evidence type="ECO:0000313" key="1">
    <source>
        <dbReference type="EMBL" id="KAF9650120.1"/>
    </source>
</evidence>
<dbReference type="EMBL" id="MU117988">
    <property type="protein sequence ID" value="KAF9650120.1"/>
    <property type="molecule type" value="Genomic_DNA"/>
</dbReference>
<reference evidence="1" key="1">
    <citation type="submission" date="2019-10" db="EMBL/GenBank/DDBJ databases">
        <authorList>
            <consortium name="DOE Joint Genome Institute"/>
            <person name="Kuo A."/>
            <person name="Miyauchi S."/>
            <person name="Kiss E."/>
            <person name="Drula E."/>
            <person name="Kohler A."/>
            <person name="Sanchez-Garcia M."/>
            <person name="Andreopoulos B."/>
            <person name="Barry K.W."/>
            <person name="Bonito G."/>
            <person name="Buee M."/>
            <person name="Carver A."/>
            <person name="Chen C."/>
            <person name="Cichocki N."/>
            <person name="Clum A."/>
            <person name="Culley D."/>
            <person name="Crous P.W."/>
            <person name="Fauchery L."/>
            <person name="Girlanda M."/>
            <person name="Hayes R."/>
            <person name="Keri Z."/>
            <person name="Labutti K."/>
            <person name="Lipzen A."/>
            <person name="Lombard V."/>
            <person name="Magnuson J."/>
            <person name="Maillard F."/>
            <person name="Morin E."/>
            <person name="Murat C."/>
            <person name="Nolan M."/>
            <person name="Ohm R."/>
            <person name="Pangilinan J."/>
            <person name="Pereira M."/>
            <person name="Perotto S."/>
            <person name="Peter M."/>
            <person name="Riley R."/>
            <person name="Sitrit Y."/>
            <person name="Stielow B."/>
            <person name="Szollosi G."/>
            <person name="Zifcakova L."/>
            <person name="Stursova M."/>
            <person name="Spatafora J.W."/>
            <person name="Tedersoo L."/>
            <person name="Vaario L.-M."/>
            <person name="Yamada A."/>
            <person name="Yan M."/>
            <person name="Wang P."/>
            <person name="Xu J."/>
            <person name="Bruns T."/>
            <person name="Baldrian P."/>
            <person name="Vilgalys R."/>
            <person name="Henrissat B."/>
            <person name="Grigoriev I.V."/>
            <person name="Hibbett D."/>
            <person name="Nagy L.G."/>
            <person name="Martin F.M."/>
        </authorList>
    </citation>
    <scope>NUCLEOTIDE SEQUENCE</scope>
    <source>
        <strain evidence="1">P2</strain>
    </source>
</reference>
<evidence type="ECO:0000313" key="2">
    <source>
        <dbReference type="Proteomes" id="UP000886501"/>
    </source>
</evidence>
<comment type="caution">
    <text evidence="1">The sequence shown here is derived from an EMBL/GenBank/DDBJ whole genome shotgun (WGS) entry which is preliminary data.</text>
</comment>
<protein>
    <submittedName>
        <fullName evidence="1">Uncharacterized protein</fullName>
    </submittedName>
</protein>
<gene>
    <name evidence="1" type="ORF">BDM02DRAFT_1512793</name>
</gene>
<accession>A0ACB6ZJX7</accession>
<keyword evidence="2" id="KW-1185">Reference proteome</keyword>
<dbReference type="Proteomes" id="UP000886501">
    <property type="component" value="Unassembled WGS sequence"/>
</dbReference>
<name>A0ACB6ZJX7_THEGA</name>
<proteinExistence type="predicted"/>